<proteinExistence type="predicted"/>
<dbReference type="RefSeq" id="XP_056698159.1">
    <property type="nucleotide sequence ID" value="XM_056842181.1"/>
</dbReference>
<dbReference type="PANTHER" id="PTHR48258:SF9">
    <property type="entry name" value="OS01G0348150 PROTEIN"/>
    <property type="match status" value="1"/>
</dbReference>
<reference evidence="4" key="2">
    <citation type="submission" date="2025-08" db="UniProtKB">
        <authorList>
            <consortium name="RefSeq"/>
        </authorList>
    </citation>
    <scope>IDENTIFICATION</scope>
    <source>
        <tissue evidence="4">Leaf</tissue>
    </source>
</reference>
<dbReference type="InterPro" id="IPR025452">
    <property type="entry name" value="DUF4218"/>
</dbReference>
<sequence length="773" mass="89679">MNPYGSLSRSHSTWPVMLVTYNLSSSMCMKRKYIILSMLISGPKQPGNDIDVYLAPLIDDLKLLWEKGVEVFDASRNEMFNLRAMLFCTIQDYPVYGNLSCYTVKMECACPIYEDGLKGKWLSASRKHVYFDHRPFLPRDHQYRKLEKAFNGEQNFESCPKVFTSQEVFEKVKDIKITFVKLNKNKDALPKQGYEKCSDFWRLPYWRFLFVRHSLDMMHIEKNVFDSLIGTLLNIDKKTKDGPKDRDDLKEWNIRNELHVVEETEKRKYLPPAAYTLSKKEKVELCSSLAGVKVPEGYSSNISSLVSMENLKLVGLKSHDCHVLMEDFLPIAIRSIFPKNVRYTIIRLCCFFKAIYSKVINPKELDSLEIEIAVILCQLEMYFPPSFFDIMMHLPIHLIREIRFCGPVHMRAQWAFERQMKTYKGCVKNAYRPEACIAKKMFYELSMEYCLEHIDHVKTVGLPTSRHSGRFDGMGTIGRRDHDMSLDKWHMAHTYILFNENEVAPYVNRHMYFLKARNRKANPKALATEHSKSFRFWFKDQVMKEQPVSERLRSLCYGPDFRASFFSAYVVNGCTFYTRDQDDKSTMQNSGVSLEAEAMYFSSSKDNRPVYSKMQYYGVIDEICELHYMGFSIAVFGCKWADNNNNIICDGLGQISMNLNKLGSEGDPYILASQAKQVFYMTDPLDKTRSVVIATKPRYAIDDHDDNIVSEERSSTSEVANVNDSTDDSSIYVRSDHEEGIWFEDETCNANRKKSVVVQVDGKKEKASKFPSR</sequence>
<evidence type="ECO:0000259" key="2">
    <source>
        <dbReference type="Pfam" id="PF13960"/>
    </source>
</evidence>
<protein>
    <recommendedName>
        <fullName evidence="5">DUF4218 domain-containing protein</fullName>
    </recommendedName>
</protein>
<evidence type="ECO:0000259" key="1">
    <source>
        <dbReference type="Pfam" id="PF13952"/>
    </source>
</evidence>
<evidence type="ECO:0000313" key="4">
    <source>
        <dbReference type="RefSeq" id="XP_056698159.1"/>
    </source>
</evidence>
<dbReference type="InterPro" id="IPR004242">
    <property type="entry name" value="Transposase_21"/>
</dbReference>
<organism evidence="3 4">
    <name type="scientific">Spinacia oleracea</name>
    <name type="common">Spinach</name>
    <dbReference type="NCBI Taxonomy" id="3562"/>
    <lineage>
        <taxon>Eukaryota</taxon>
        <taxon>Viridiplantae</taxon>
        <taxon>Streptophyta</taxon>
        <taxon>Embryophyta</taxon>
        <taxon>Tracheophyta</taxon>
        <taxon>Spermatophyta</taxon>
        <taxon>Magnoliopsida</taxon>
        <taxon>eudicotyledons</taxon>
        <taxon>Gunneridae</taxon>
        <taxon>Pentapetalae</taxon>
        <taxon>Caryophyllales</taxon>
        <taxon>Chenopodiaceae</taxon>
        <taxon>Chenopodioideae</taxon>
        <taxon>Anserineae</taxon>
        <taxon>Spinacia</taxon>
    </lineage>
</organism>
<dbReference type="InterPro" id="IPR025312">
    <property type="entry name" value="DUF4216"/>
</dbReference>
<dbReference type="Pfam" id="PF02992">
    <property type="entry name" value="Transposase_21"/>
    <property type="match status" value="1"/>
</dbReference>
<feature type="domain" description="DUF4218" evidence="2">
    <location>
        <begin position="355"/>
        <end position="460"/>
    </location>
</feature>
<dbReference type="Proteomes" id="UP000813463">
    <property type="component" value="Chromosome 4"/>
</dbReference>
<feature type="domain" description="DUF4216" evidence="1">
    <location>
        <begin position="625"/>
        <end position="687"/>
    </location>
</feature>
<gene>
    <name evidence="4" type="primary">LOC110794915</name>
</gene>
<accession>A0ABM3RRC2</accession>
<reference evidence="3" key="1">
    <citation type="journal article" date="2021" name="Nat. Commun.">
        <title>Genomic analyses provide insights into spinach domestication and the genetic basis of agronomic traits.</title>
        <authorList>
            <person name="Cai X."/>
            <person name="Sun X."/>
            <person name="Xu C."/>
            <person name="Sun H."/>
            <person name="Wang X."/>
            <person name="Ge C."/>
            <person name="Zhang Z."/>
            <person name="Wang Q."/>
            <person name="Fei Z."/>
            <person name="Jiao C."/>
            <person name="Wang Q."/>
        </authorList>
    </citation>
    <scope>NUCLEOTIDE SEQUENCE [LARGE SCALE GENOMIC DNA]</scope>
    <source>
        <strain evidence="3">cv. Varoflay</strain>
    </source>
</reference>
<dbReference type="GeneID" id="110794915"/>
<evidence type="ECO:0008006" key="5">
    <source>
        <dbReference type="Google" id="ProtNLM"/>
    </source>
</evidence>
<evidence type="ECO:0000313" key="3">
    <source>
        <dbReference type="Proteomes" id="UP000813463"/>
    </source>
</evidence>
<dbReference type="Pfam" id="PF13960">
    <property type="entry name" value="DUF4218"/>
    <property type="match status" value="1"/>
</dbReference>
<name>A0ABM3RRC2_SPIOL</name>
<dbReference type="Pfam" id="PF13952">
    <property type="entry name" value="DUF4216"/>
    <property type="match status" value="1"/>
</dbReference>
<dbReference type="PANTHER" id="PTHR48258">
    <property type="entry name" value="DUF4218 DOMAIN-CONTAINING PROTEIN-RELATED"/>
    <property type="match status" value="1"/>
</dbReference>
<keyword evidence="3" id="KW-1185">Reference proteome</keyword>